<organism evidence="24 25">
    <name type="scientific">Charadrius vociferus</name>
    <name type="common">Killdeer</name>
    <name type="synonym">Aegialitis vocifera</name>
    <dbReference type="NCBI Taxonomy" id="50402"/>
    <lineage>
        <taxon>Eukaryota</taxon>
        <taxon>Metazoa</taxon>
        <taxon>Chordata</taxon>
        <taxon>Craniata</taxon>
        <taxon>Vertebrata</taxon>
        <taxon>Euteleostomi</taxon>
        <taxon>Archelosauria</taxon>
        <taxon>Archosauria</taxon>
        <taxon>Dinosauria</taxon>
        <taxon>Saurischia</taxon>
        <taxon>Theropoda</taxon>
        <taxon>Coelurosauria</taxon>
        <taxon>Aves</taxon>
        <taxon>Neognathae</taxon>
        <taxon>Neoaves</taxon>
        <taxon>Charadriiformes</taxon>
        <taxon>Charadriidae</taxon>
        <taxon>Charadrius</taxon>
    </lineage>
</organism>
<evidence type="ECO:0000256" key="1">
    <source>
        <dbReference type="ARBA" id="ARBA00004395"/>
    </source>
</evidence>
<feature type="compositionally biased region" description="Polar residues" evidence="21">
    <location>
        <begin position="755"/>
        <end position="764"/>
    </location>
</feature>
<evidence type="ECO:0000256" key="10">
    <source>
        <dbReference type="ARBA" id="ARBA00022927"/>
    </source>
</evidence>
<evidence type="ECO:0000256" key="21">
    <source>
        <dbReference type="SAM" id="MobiDB-lite"/>
    </source>
</evidence>
<evidence type="ECO:0000256" key="13">
    <source>
        <dbReference type="ARBA" id="ARBA00023054"/>
    </source>
</evidence>
<reference evidence="25" key="1">
    <citation type="journal article" date="2014" name="Science">
        <title>Comparative genomics reveals insights into avian genome evolution and adaptation.</title>
        <authorList>
            <consortium name="Avian Genome Consortium"/>
            <person name="Zhang G."/>
            <person name="Li C."/>
            <person name="Li Q."/>
            <person name="Li B."/>
            <person name="Larkin D.M."/>
            <person name="Lee C."/>
            <person name="Storz J.F."/>
            <person name="Antunes A."/>
            <person name="Greenwold M.J."/>
            <person name="Meredith R.W."/>
            <person name="Odeen A."/>
            <person name="Cui J."/>
            <person name="Zhou Q."/>
            <person name="Xu L."/>
            <person name="Pan H."/>
            <person name="Wang Z."/>
            <person name="Jin L."/>
            <person name="Zhang P."/>
            <person name="Hu H."/>
            <person name="Yang W."/>
            <person name="Hu J."/>
            <person name="Xiao J."/>
            <person name="Yang Z."/>
            <person name="Liu Y."/>
            <person name="Xie Q."/>
            <person name="Yu H."/>
            <person name="Lian J."/>
            <person name="Wen P."/>
            <person name="Zhang F."/>
            <person name="Li H."/>
            <person name="Zeng Y."/>
            <person name="Xiong Z."/>
            <person name="Liu S."/>
            <person name="Zhou L."/>
            <person name="Huang Z."/>
            <person name="An N."/>
            <person name="Wang J."/>
            <person name="Zheng Q."/>
            <person name="Xiong Y."/>
            <person name="Wang G."/>
            <person name="Wang B."/>
            <person name="Wang J."/>
            <person name="Fan Y."/>
            <person name="da Fonseca R.R."/>
            <person name="Alfaro-Nunez A."/>
            <person name="Schubert M."/>
            <person name="Orlando L."/>
            <person name="Mourier T."/>
            <person name="Howard J.T."/>
            <person name="Ganapathy G."/>
            <person name="Pfenning A."/>
            <person name="Whitney O."/>
            <person name="Rivas M.V."/>
            <person name="Hara E."/>
            <person name="Smith J."/>
            <person name="Farre M."/>
            <person name="Narayan J."/>
            <person name="Slavov G."/>
            <person name="Romanov M.N."/>
            <person name="Borges R."/>
            <person name="Machado J.P."/>
            <person name="Khan I."/>
            <person name="Springer M.S."/>
            <person name="Gatesy J."/>
            <person name="Hoffmann F.G."/>
            <person name="Opazo J.C."/>
            <person name="Hastad O."/>
            <person name="Sawyer R.H."/>
            <person name="Kim H."/>
            <person name="Kim K.W."/>
            <person name="Kim H.J."/>
            <person name="Cho S."/>
            <person name="Li N."/>
            <person name="Huang Y."/>
            <person name="Bruford M.W."/>
            <person name="Zhan X."/>
            <person name="Dixon A."/>
            <person name="Bertelsen M.F."/>
            <person name="Derryberry E."/>
            <person name="Warren W."/>
            <person name="Wilson R.K."/>
            <person name="Li S."/>
            <person name="Ray D.A."/>
            <person name="Green R.E."/>
            <person name="O'Brien S.J."/>
            <person name="Griffin D."/>
            <person name="Johnson W.E."/>
            <person name="Haussler D."/>
            <person name="Ryder O.A."/>
            <person name="Willerslev E."/>
            <person name="Graves G.R."/>
            <person name="Alstrom P."/>
            <person name="Fjeldsa J."/>
            <person name="Mindell D.P."/>
            <person name="Edwards S.V."/>
            <person name="Braun E.L."/>
            <person name="Rahbek C."/>
            <person name="Burt D.W."/>
            <person name="Houde P."/>
            <person name="Zhang Y."/>
            <person name="Yang H."/>
            <person name="Wang J."/>
            <person name="Jarvis E.D."/>
            <person name="Gilbert M.T."/>
            <person name="Wang J."/>
        </authorList>
    </citation>
    <scope>NUCLEOTIDE SEQUENCE [LARGE SCALE GENOMIC DNA]</scope>
</reference>
<proteinExistence type="inferred from homology"/>
<dbReference type="GO" id="GO:0005829">
    <property type="term" value="C:cytosol"/>
    <property type="evidence" value="ECO:0007669"/>
    <property type="project" value="UniProtKB-SubCell"/>
</dbReference>
<feature type="repeat" description="ARM" evidence="19">
    <location>
        <begin position="38"/>
        <end position="71"/>
    </location>
</feature>
<feature type="coiled-coil region" evidence="20">
    <location>
        <begin position="845"/>
        <end position="889"/>
    </location>
</feature>
<dbReference type="InterPro" id="IPR041209">
    <property type="entry name" value="P115_Arm_rpt"/>
</dbReference>
<dbReference type="GO" id="GO:0048280">
    <property type="term" value="P:vesicle fusion with Golgi apparatus"/>
    <property type="evidence" value="ECO:0007669"/>
    <property type="project" value="InterPro"/>
</dbReference>
<keyword evidence="5" id="KW-0813">Transport</keyword>
<dbReference type="GO" id="GO:0045056">
    <property type="term" value="P:transcytosis"/>
    <property type="evidence" value="ECO:0007669"/>
    <property type="project" value="TreeGrafter"/>
</dbReference>
<dbReference type="InterPro" id="IPR011989">
    <property type="entry name" value="ARM-like"/>
</dbReference>
<keyword evidence="13 20" id="KW-0175">Coiled coil</keyword>
<dbReference type="GO" id="GO:0006888">
    <property type="term" value="P:endoplasmic reticulum to Golgi vesicle-mediated transport"/>
    <property type="evidence" value="ECO:0007669"/>
    <property type="project" value="TreeGrafter"/>
</dbReference>
<dbReference type="InterPro" id="IPR024095">
    <property type="entry name" value="Vesicle_P115"/>
</dbReference>
<dbReference type="Gene3D" id="1.25.10.10">
    <property type="entry name" value="Leucine-rich Repeat Variant"/>
    <property type="match status" value="1"/>
</dbReference>
<dbReference type="GO" id="GO:0048211">
    <property type="term" value="P:Golgi vesicle docking"/>
    <property type="evidence" value="ECO:0007669"/>
    <property type="project" value="TreeGrafter"/>
</dbReference>
<evidence type="ECO:0000313" key="24">
    <source>
        <dbReference type="EMBL" id="KGL94705.1"/>
    </source>
</evidence>
<feature type="domain" description="Uso1/p115-like vesicle tethering protein C-terminal" evidence="23">
    <location>
        <begin position="770"/>
        <end position="933"/>
    </location>
</feature>
<dbReference type="GO" id="GO:0006886">
    <property type="term" value="P:intracellular protein transport"/>
    <property type="evidence" value="ECO:0007669"/>
    <property type="project" value="InterPro"/>
</dbReference>
<evidence type="ECO:0000256" key="18">
    <source>
        <dbReference type="ARBA" id="ARBA00083407"/>
    </source>
</evidence>
<dbReference type="PANTHER" id="PTHR10013">
    <property type="entry name" value="GENERAL VESICULAR TRANSPORT FACTOR P115"/>
    <property type="match status" value="1"/>
</dbReference>
<evidence type="ECO:0000256" key="3">
    <source>
        <dbReference type="ARBA" id="ARBA00006960"/>
    </source>
</evidence>
<evidence type="ECO:0000256" key="17">
    <source>
        <dbReference type="ARBA" id="ARBA00080851"/>
    </source>
</evidence>
<comment type="similarity">
    <text evidence="3">Belongs to the VDP/USO1/EDE1 family.</text>
</comment>
<feature type="coiled-coil region" evidence="20">
    <location>
        <begin position="635"/>
        <end position="683"/>
    </location>
</feature>
<dbReference type="Pfam" id="PF04869">
    <property type="entry name" value="Uso1_p115_head"/>
    <property type="match status" value="1"/>
</dbReference>
<evidence type="ECO:0000256" key="16">
    <source>
        <dbReference type="ARBA" id="ARBA00075954"/>
    </source>
</evidence>
<dbReference type="EMBL" id="KL872182">
    <property type="protein sequence ID" value="KGL94705.1"/>
    <property type="molecule type" value="Genomic_DNA"/>
</dbReference>
<dbReference type="PROSITE" id="PS50176">
    <property type="entry name" value="ARM_REPEAT"/>
    <property type="match status" value="1"/>
</dbReference>
<keyword evidence="9" id="KW-0931">ER-Golgi transport</keyword>
<evidence type="ECO:0000259" key="23">
    <source>
        <dbReference type="Pfam" id="PF04871"/>
    </source>
</evidence>
<keyword evidence="14" id="KW-0472">Membrane</keyword>
<evidence type="ECO:0000256" key="8">
    <source>
        <dbReference type="ARBA" id="ARBA00022737"/>
    </source>
</evidence>
<sequence length="939" mass="105804">IQKLCDRVASSTLLDDRRDAVRALKSLSKKYRLEVGIQAMEHLIHVLQTDRSDSEIIGYALDTLYNVISNDLEEEEQEENLTKQVDDLGSQFTEIFIKQQENVTLLLTLVEEFDFHVRWPGVKLLTSLLKQQGPQVQQIILVSPMGVSRLMDLLADSREVIRNDGVLLLQQLTKSNAAIQKIVAFENAFERLLDIITEEGNSDGGIVVEDCLLLLQNLLKNNNSNQNFFKEGSYIQRMKPWFEVGDDNCGWSAQKVTNLHLMLQLVRVLVSPTNPPGATSSCQKAMFHCGLLQQLCTILPSFLFPLATVVPAVILTETINTVSEVIRGCQMNQDYFASVNAPSNPPRPAIVVLLMSMVNERQPFVLRCAVLYCFQCFLYKNQKGQGEIVSTLLPSTIDGNSVSAGQLLCGGLFSTDSLSNWCAAVALAHALQENATLKEQLLRVQLATSIGNPPVSLLQQCTNILSQGSKVQTRVGLLMLLCTWLSNCSIAVTHFLHNPANIPFLTGQIAENLGEEEQLVQGLCALLLGISIYYNDNSLENYRKEKLKQLIEKRIGRENFIEKLGFISKHELYSRAAQKPQPSFSSPDHMMFDHEFTKLVKELEGVISKAIYKSSEEDKKEEEVKKTLEQHDNIVTHYKKVIREQDQELEELKQRINTLTSQNEQLQATVTQQVSQIQQHKDQYNLLKVQLGKDTQHHNSHSDTFQMNGIQMEEVSKLKEELEEWKSKHELLQGQLREKESVIEKLKSSHLEVGTTEQSSQTSKPGGLEHTNELQKELEMLRTQIQLQSAEISKLQIENQKLQVMAPVFYFHFGTKSLRLCISADAVCSYWCNVVCGFSCGQSEVKALSEEKESLKQHLDSSSSTVAILQDEKSKLQQEVAESKKEQDDLLVLLADQDQKLSALKIKLKDLGVPVEDEDDIESGDQGDEDEDGDEEEQD</sequence>
<comment type="function">
    <text evidence="15">General vesicular transport factor required for intercisternal transport in the Golgi stack; it is required for transcytotic fusion and/or subsequent binding of the vesicles to the target membrane. May well act as a vesicular anchor by interacting with the target membrane and holding the vesicular and target membranes in proximity.</text>
</comment>
<dbReference type="InterPro" id="IPR006955">
    <property type="entry name" value="Uso1_p115_C"/>
</dbReference>
<evidence type="ECO:0000256" key="14">
    <source>
        <dbReference type="ARBA" id="ARBA00023136"/>
    </source>
</evidence>
<evidence type="ECO:0000313" key="25">
    <source>
        <dbReference type="Proteomes" id="UP000053858"/>
    </source>
</evidence>
<keyword evidence="7" id="KW-0597">Phosphoprotein</keyword>
<evidence type="ECO:0000256" key="20">
    <source>
        <dbReference type="SAM" id="Coils"/>
    </source>
</evidence>
<evidence type="ECO:0000256" key="6">
    <source>
        <dbReference type="ARBA" id="ARBA00022490"/>
    </source>
</evidence>
<dbReference type="PANTHER" id="PTHR10013:SF0">
    <property type="entry name" value="GENERAL VESICULAR TRANSPORT FACTOR P115"/>
    <property type="match status" value="1"/>
</dbReference>
<feature type="non-terminal residue" evidence="24">
    <location>
        <position position="1"/>
    </location>
</feature>
<dbReference type="AlphaFoldDB" id="A0A0A0ANS7"/>
<evidence type="ECO:0000256" key="5">
    <source>
        <dbReference type="ARBA" id="ARBA00022448"/>
    </source>
</evidence>
<keyword evidence="8" id="KW-0677">Repeat</keyword>
<evidence type="ECO:0000256" key="2">
    <source>
        <dbReference type="ARBA" id="ARBA00004514"/>
    </source>
</evidence>
<keyword evidence="10" id="KW-0653">Protein transport</keyword>
<evidence type="ECO:0000256" key="19">
    <source>
        <dbReference type="PROSITE-ProRule" id="PRU00259"/>
    </source>
</evidence>
<evidence type="ECO:0000256" key="4">
    <source>
        <dbReference type="ARBA" id="ARBA00018243"/>
    </source>
</evidence>
<name>A0A0A0ANS7_CHAVO</name>
<comment type="subcellular location">
    <subcellularLocation>
        <location evidence="2">Cytoplasm</location>
        <location evidence="2">Cytosol</location>
    </subcellularLocation>
    <subcellularLocation>
        <location evidence="1">Golgi apparatus membrane</location>
        <topology evidence="1">Peripheral membrane protein</topology>
    </subcellularLocation>
</comment>
<keyword evidence="6" id="KW-0963">Cytoplasm</keyword>
<dbReference type="SUPFAM" id="SSF48371">
    <property type="entry name" value="ARM repeat"/>
    <property type="match status" value="2"/>
</dbReference>
<feature type="domain" description="Vesicle tethering protein Uso1/P115-like head" evidence="22">
    <location>
        <begin position="332"/>
        <end position="611"/>
    </location>
</feature>
<feature type="region of interest" description="Disordered" evidence="21">
    <location>
        <begin position="748"/>
        <end position="769"/>
    </location>
</feature>
<feature type="non-terminal residue" evidence="24">
    <location>
        <position position="939"/>
    </location>
</feature>
<keyword evidence="25" id="KW-1185">Reference proteome</keyword>
<keyword evidence="12" id="KW-0333">Golgi apparatus</keyword>
<dbReference type="GO" id="GO:0005783">
    <property type="term" value="C:endoplasmic reticulum"/>
    <property type="evidence" value="ECO:0007669"/>
    <property type="project" value="TreeGrafter"/>
</dbReference>
<dbReference type="STRING" id="50402.A0A0A0ANS7"/>
<dbReference type="FunFam" id="1.25.10.10:FF:000054">
    <property type="entry name" value="General vesicular transport factor p115"/>
    <property type="match status" value="1"/>
</dbReference>
<evidence type="ECO:0000256" key="7">
    <source>
        <dbReference type="ARBA" id="ARBA00022553"/>
    </source>
</evidence>
<dbReference type="InterPro" id="IPR006953">
    <property type="entry name" value="Vesicle_Uso1_P115_head"/>
</dbReference>
<keyword evidence="11" id="KW-0007">Acetylation</keyword>
<dbReference type="GO" id="GO:0005795">
    <property type="term" value="C:Golgi stack"/>
    <property type="evidence" value="ECO:0007669"/>
    <property type="project" value="TreeGrafter"/>
</dbReference>
<evidence type="ECO:0000256" key="12">
    <source>
        <dbReference type="ARBA" id="ARBA00023034"/>
    </source>
</evidence>
<evidence type="ECO:0000259" key="22">
    <source>
        <dbReference type="Pfam" id="PF04869"/>
    </source>
</evidence>
<accession>A0A0A0ANS7</accession>
<dbReference type="Proteomes" id="UP000053858">
    <property type="component" value="Unassembled WGS sequence"/>
</dbReference>
<dbReference type="InterPro" id="IPR016024">
    <property type="entry name" value="ARM-type_fold"/>
</dbReference>
<evidence type="ECO:0000256" key="11">
    <source>
        <dbReference type="ARBA" id="ARBA00022990"/>
    </source>
</evidence>
<dbReference type="GO" id="GO:0000139">
    <property type="term" value="C:Golgi membrane"/>
    <property type="evidence" value="ECO:0007669"/>
    <property type="project" value="UniProtKB-SubCell"/>
</dbReference>
<protein>
    <recommendedName>
        <fullName evidence="4">General vesicular transport factor p115</fullName>
    </recommendedName>
    <alternativeName>
        <fullName evidence="16">Protein USO1 homolog</fullName>
    </alternativeName>
    <alternativeName>
        <fullName evidence="17">Transcytosis-associated protein</fullName>
    </alternativeName>
    <alternativeName>
        <fullName evidence="18">Vesicle-docking protein</fullName>
    </alternativeName>
</protein>
<dbReference type="InterPro" id="IPR000225">
    <property type="entry name" value="Armadillo"/>
</dbReference>
<dbReference type="Pfam" id="PF04871">
    <property type="entry name" value="Uso1_p115_C"/>
    <property type="match status" value="1"/>
</dbReference>
<evidence type="ECO:0000256" key="15">
    <source>
        <dbReference type="ARBA" id="ARBA00058762"/>
    </source>
</evidence>
<dbReference type="Pfam" id="PF18770">
    <property type="entry name" value="Arm_vescicular"/>
    <property type="match status" value="1"/>
</dbReference>
<dbReference type="GO" id="GO:0012507">
    <property type="term" value="C:ER to Golgi transport vesicle membrane"/>
    <property type="evidence" value="ECO:0007669"/>
    <property type="project" value="TreeGrafter"/>
</dbReference>
<gene>
    <name evidence="24" type="ORF">N301_12036</name>
</gene>
<feature type="region of interest" description="Disordered" evidence="21">
    <location>
        <begin position="915"/>
        <end position="939"/>
    </location>
</feature>
<evidence type="ECO:0000256" key="9">
    <source>
        <dbReference type="ARBA" id="ARBA00022892"/>
    </source>
</evidence>